<accession>A0A397BZ80</accession>
<reference evidence="1 2" key="1">
    <citation type="submission" date="2018-08" db="EMBL/GenBank/DDBJ databases">
        <title>Aphanomyces genome sequencing and annotation.</title>
        <authorList>
            <person name="Minardi D."/>
            <person name="Oidtmann B."/>
            <person name="Van Der Giezen M."/>
            <person name="Studholme D.J."/>
        </authorList>
    </citation>
    <scope>NUCLEOTIDE SEQUENCE [LARGE SCALE GENOMIC DNA]</scope>
    <source>
        <strain evidence="1 2">Yx</strain>
    </source>
</reference>
<proteinExistence type="predicted"/>
<sequence>VVVAVLRRGFGDSDTALLLGKMPPEDQAHLVEGVGSTIEPSGAEASTATHATLQEQVAQMTSMGETWKTPPRRP</sequence>
<organism evidence="1 2">
    <name type="scientific">Aphanomyces astaci</name>
    <name type="common">Crayfish plague agent</name>
    <dbReference type="NCBI Taxonomy" id="112090"/>
    <lineage>
        <taxon>Eukaryota</taxon>
        <taxon>Sar</taxon>
        <taxon>Stramenopiles</taxon>
        <taxon>Oomycota</taxon>
        <taxon>Saprolegniomycetes</taxon>
        <taxon>Saprolegniales</taxon>
        <taxon>Verrucalvaceae</taxon>
        <taxon>Aphanomyces</taxon>
    </lineage>
</organism>
<dbReference type="Proteomes" id="UP000266239">
    <property type="component" value="Unassembled WGS sequence"/>
</dbReference>
<gene>
    <name evidence="1" type="ORF">DYB25_013057</name>
</gene>
<dbReference type="AlphaFoldDB" id="A0A397BZ80"/>
<dbReference type="EMBL" id="QUTA01002250">
    <property type="protein sequence ID" value="RHY27953.1"/>
    <property type="molecule type" value="Genomic_DNA"/>
</dbReference>
<evidence type="ECO:0000313" key="2">
    <source>
        <dbReference type="Proteomes" id="UP000266239"/>
    </source>
</evidence>
<protein>
    <submittedName>
        <fullName evidence="1">Uncharacterized protein</fullName>
    </submittedName>
</protein>
<comment type="caution">
    <text evidence="1">The sequence shown here is derived from an EMBL/GenBank/DDBJ whole genome shotgun (WGS) entry which is preliminary data.</text>
</comment>
<feature type="non-terminal residue" evidence="1">
    <location>
        <position position="1"/>
    </location>
</feature>
<evidence type="ECO:0000313" key="1">
    <source>
        <dbReference type="EMBL" id="RHY27953.1"/>
    </source>
</evidence>
<name>A0A397BZ80_APHAT</name>